<proteinExistence type="inferred from homology"/>
<evidence type="ECO:0000256" key="10">
    <source>
        <dbReference type="ARBA" id="ARBA00023212"/>
    </source>
</evidence>
<dbReference type="Proteomes" id="UP001307889">
    <property type="component" value="Chromosome 2"/>
</dbReference>
<feature type="coiled-coil region" evidence="11">
    <location>
        <begin position="3333"/>
        <end position="3399"/>
    </location>
</feature>
<dbReference type="Pfam" id="PF12781">
    <property type="entry name" value="AAA_9"/>
    <property type="match status" value="1"/>
</dbReference>
<dbReference type="Gene3D" id="1.20.140.100">
    <property type="entry name" value="Dynein heavy chain, N-terminal domain 2"/>
    <property type="match status" value="1"/>
</dbReference>
<dbReference type="InterPro" id="IPR024317">
    <property type="entry name" value="Dynein_heavy_chain_D4_dom"/>
</dbReference>
<keyword evidence="4" id="KW-0493">Microtubule</keyword>
<dbReference type="Pfam" id="PF12774">
    <property type="entry name" value="AAA_6"/>
    <property type="match status" value="1"/>
</dbReference>
<evidence type="ECO:0000256" key="5">
    <source>
        <dbReference type="ARBA" id="ARBA00022741"/>
    </source>
</evidence>
<reference evidence="13 14" key="1">
    <citation type="submission" date="2023-09" db="EMBL/GenBank/DDBJ databases">
        <title>Nesidiocoris tenuis whole genome shotgun sequence.</title>
        <authorList>
            <person name="Shibata T."/>
            <person name="Shimoda M."/>
            <person name="Kobayashi T."/>
            <person name="Uehara T."/>
        </authorList>
    </citation>
    <scope>NUCLEOTIDE SEQUENCE [LARGE SCALE GENOMIC DNA]</scope>
    <source>
        <strain evidence="13 14">Japan</strain>
    </source>
</reference>
<dbReference type="PANTHER" id="PTHR45703:SF22">
    <property type="entry name" value="DYNEIN CYTOPLASMIC 2 HEAVY CHAIN 1"/>
    <property type="match status" value="1"/>
</dbReference>
<evidence type="ECO:0000313" key="14">
    <source>
        <dbReference type="Proteomes" id="UP001307889"/>
    </source>
</evidence>
<evidence type="ECO:0000256" key="11">
    <source>
        <dbReference type="SAM" id="Coils"/>
    </source>
</evidence>
<feature type="domain" description="AAA+ ATPase" evidence="12">
    <location>
        <begin position="2576"/>
        <end position="2825"/>
    </location>
</feature>
<feature type="domain" description="AAA+ ATPase" evidence="12">
    <location>
        <begin position="2230"/>
        <end position="2377"/>
    </location>
</feature>
<dbReference type="InterPro" id="IPR004273">
    <property type="entry name" value="Dynein_heavy_D6_P-loop"/>
</dbReference>
<dbReference type="PANTHER" id="PTHR45703">
    <property type="entry name" value="DYNEIN HEAVY CHAIN"/>
    <property type="match status" value="1"/>
</dbReference>
<dbReference type="InterPro" id="IPR026983">
    <property type="entry name" value="DHC"/>
</dbReference>
<protein>
    <submittedName>
        <fullName evidence="13">Heavy chain</fullName>
    </submittedName>
</protein>
<dbReference type="InterPro" id="IPR035706">
    <property type="entry name" value="AAA_9"/>
</dbReference>
<evidence type="ECO:0000256" key="7">
    <source>
        <dbReference type="ARBA" id="ARBA00023017"/>
    </source>
</evidence>
<evidence type="ECO:0000256" key="9">
    <source>
        <dbReference type="ARBA" id="ARBA00023175"/>
    </source>
</evidence>
<dbReference type="Pfam" id="PF08393">
    <property type="entry name" value="DHC_N2"/>
    <property type="match status" value="1"/>
</dbReference>
<dbReference type="Pfam" id="PF18199">
    <property type="entry name" value="Dynein_C"/>
    <property type="match status" value="1"/>
</dbReference>
<dbReference type="InterPro" id="IPR041228">
    <property type="entry name" value="Dynein_C"/>
</dbReference>
<dbReference type="Gene3D" id="3.40.50.300">
    <property type="entry name" value="P-loop containing nucleotide triphosphate hydrolases"/>
    <property type="match status" value="5"/>
</dbReference>
<dbReference type="Gene3D" id="1.20.1270.280">
    <property type="match status" value="1"/>
</dbReference>
<feature type="coiled-coil region" evidence="11">
    <location>
        <begin position="639"/>
        <end position="669"/>
    </location>
</feature>
<keyword evidence="8 11" id="KW-0175">Coiled coil</keyword>
<evidence type="ECO:0000256" key="4">
    <source>
        <dbReference type="ARBA" id="ARBA00022701"/>
    </source>
</evidence>
<dbReference type="InterPro" id="IPR024743">
    <property type="entry name" value="Dynein_HC_stalk"/>
</dbReference>
<organism evidence="13 14">
    <name type="scientific">Nesidiocoris tenuis</name>
    <dbReference type="NCBI Taxonomy" id="355587"/>
    <lineage>
        <taxon>Eukaryota</taxon>
        <taxon>Metazoa</taxon>
        <taxon>Ecdysozoa</taxon>
        <taxon>Arthropoda</taxon>
        <taxon>Hexapoda</taxon>
        <taxon>Insecta</taxon>
        <taxon>Pterygota</taxon>
        <taxon>Neoptera</taxon>
        <taxon>Paraneoptera</taxon>
        <taxon>Hemiptera</taxon>
        <taxon>Heteroptera</taxon>
        <taxon>Panheteroptera</taxon>
        <taxon>Cimicomorpha</taxon>
        <taxon>Miridae</taxon>
        <taxon>Dicyphina</taxon>
        <taxon>Nesidiocoris</taxon>
    </lineage>
</organism>
<dbReference type="InterPro" id="IPR042222">
    <property type="entry name" value="Dynein_2_N"/>
</dbReference>
<dbReference type="InterPro" id="IPR041658">
    <property type="entry name" value="AAA_lid_11"/>
</dbReference>
<sequence length="4203" mass="479023">MMVPDKRKDFIISTAGSYFAVPKEILSPERYYEDSNINTFLDGTEPTPMYAIHNGDGLLFSEEYPQNEEGSDPNLNSLIFFKVKYEPVSDENFRSNISIVSIRGSHLQGLYHALTGLFKPNILQDNIVSMRPKLANLLHELEEELKNSVFHSTQTSPEINSIDEEIQYWKTIGESGNRRVNSDDRKSIANSLTYLSSQVKSFTTLPESDTDDTLENIMNILDDLWKHDLKYPCDKMVTLLTMIGIELVRSLQLKMKDKADLFNSNSLVDNQLEMSSALCEKWKEITMKLTSLYWPHYAINPWTREPFIPEYSNGFMNRLNQVRKLRNIHMQVQILFVDDNKEIDFSSLQKPFKGINYLLYNQHAEAKWTSAVSSFYEALHDIEPDIVEVLRSKFRAYGSSLTALIMELRRFDMLLQLPNVLSTLSPERQNFLEQLHYNVSSSYSPSFAEAAGTVTRNLEVSRLIFPIEDARKNWSKLEIFSNFGKDALNDLMGYGDFLADVDEVKIQLKELEERQFKVWTENVLAALKTNEYRFATSDPVVSFESEKLLQVNFSDKLFDLINDTRKLTAYGFVINQKIVDTASKAQQFLEQAKLLFQVATFHNTMSERIIASQAPMMLNSARELARLVQSEHSVTFENTKEVNEYIKKLQAAVENLANENARLVKYHAQVMRKVESLIMAPVSDFIKRNDVWQRTMSEIRTIVEEVEEKFADTMAWRRHIDFQICKVLDMKYRWYLGSIDDNLPAMQITMVYRNQRVEYSPSLSALKKEYFSKIKDSVDKLLEIRGIGDEKIFPSIKEKNSDKLYDVIRCIELLFLKLKNYCSSWQSWLVTSKFEIESLFQSRNALKSEEWNRNFRASKFFGQQVAKLPDSYVIGPFTISLVPLKMSLEWLNRSSWSSLKELLKKAILEDEEYVRSFIVKVGALTDGQAQKADEFINFRLEHQSLQQELEMILRMAPEMINNETLLRNWTRESVRSVADTTAALAQARTSLKNFDVLLQQQIDVFRKKVHAQAKQLTTTLQLFFLKWNEERHENDLFSQPMTTAQTKSILLSMREKIDEWNDLNRQMESTRSDFAALDLEPPKYEEFNDSINNLMAVTEEWIVLENFYSGLDELGSKPWTEISGQAYQITENYLGEWKTRFKTLQPPSLGYRILEDIKLIEAFLPQLDLLGSDVLSDKHWADILDILGIQKPREKLLYNDLLAIKDTIITHSNQLRAINAEATSEIGVIQALTELDAWELEAKFTTFEHTDHKGETVVLIKDVKGILSKIGDFQCLLQSIKASSSLTKFADRVNIWETRLNNLDACIQDMIEVQRKWAYLEPIFGNWDLEGIKFDRINKEWAQIRIKLSESTFRVTSLSRMPGIHTTLQNLLHSLSQCQRALQNFLETKRLHFPRFYFLNDDDLLEILGQSDKPHVILKHLKKIFVGINSVEIENRGSNQVVSMVYSAHGESVVLQQPVLITSEAGEWLTNLSDQVRATLKALLVGCISKPDPSKYPAQILCLAERINFTQSAEDAIRGKSLAQYHEALLTQHSAYSSQLLEMNGSSKEKHGVLCLKLKDLLFDTIHHLSIIKSLMESNVRNIEDWMWQKTLRFYCDSHGTTTVKMVDAQFRYSFEYQGNIQKLVHTSLTDKCYLTLTQAASMGFGGNPYGPAGTGKTESVKALGALLGRQVLVFNCDEGLDSDSMMRIMIGIIKSGAWGCFDEFNRLDQTTLSQISLQISIIQHALRNNHDMVTLLGRQVSLNSDAGIFITLNPAGKGYGGRQKLPENLKQLFRPVLMSKPDDAEITQVLLHCEGFTKADEISQKIVTLFEQSKSLLSHQHHYDWGLRAIKTVAGSCGSSLRNFLGTNRNATEADEFSIAVNAIRLNTRCKLTYDDAIRFEELTNVIFPNIIPAIPSKQNLYTVMKEAYHEMDLCYNDKQYEKCVEVLEQMEQRMGVVVVGPQCTGKTSIILLLKKAMEKLGVKIRHEMFNPKSMTRQELLGQIDLDTREWSDGLLTHIAQSVYNETADVQCWIHLDGDVDPEWIESLNSVLDDNHLLTLPSGWRIQFGNNVHFIFETHDLKFASPATISRMGIILLSDRDLDYNTCINKWLRTPSSDAQAMQLVEECLPAVLKGLQETGEFQGSKKSINGILHNVLPFLENVKSGSELAFTLSWVIGAMLPPTDSPSNLNSKISKVIFNSDRDYQQHAMRDGITREFNEANSLQTEDGLILVPSLVPVKRLISECVVNNRPLIIIGPAGSGKSCILNHVFSSLSNREIISIDCNAYLKPRHVLSRINQVCMAVTQNSKRVIIPKNSEQRVIIHFSDLDAIPADKYGSRILIEFLKQAIERKGFYDDQFEWVGLEGLMFVFTVRYIDSLPARFVDLLHTVFMKTISLSELKEVVTMMSSCKLGDIENRQLLTALHYLIDDIYNDGSERSNPFKKHMFSLRELNMLVENLAMHDLSSLSSIVEAYICEARRVFKDQIDCNELRGKFDVLLEDSVRSGFGIDYVGLLYEDCYFIARRHKVPSTMKNHQNNSTIQHTVTKLEKLTAEDWKTDVHHACIQLGNYVTENTLLVPDFLDLLAKVEFILQQPGGSILFPSKPGSGKKTALQIVGQRLNFSLYPFKLNASYTISNFQNDLKTVIQFAGVNGENVVLLLEDFQIVEPAFLNMVSCLISHGEVFGLYTADELEAFSAQLKPSMDREQYEDSCISYLRKRVQSNIHLVLIYEYDNVSFLEWFRSDPSLSKICHTIYSNEFSSDTMFAIPEAILKKDKNHSELKESLEKTANFLSQMHGEVKKQLKNVTPLSFFCAIKTYLTFFNNNREELLDRRRRLQVGITKIAEAQGIVDRLKFEANEQKVLLDERQAKGRLVLDQISETMTRANSSKNDMEKLKSDAVNKNSALAARKLEIDKELESITPLVEAAQQAVGNIKPEALTEIRSLRVPPKIIRDILEAVLCLMGILDTSWSSMKSFLAGRGIRDEIRFFDARQITDENRSSVLKLLQANKDSFDIKNARRASVAAAPLAAWVQANVKYSIVLEKIRPLNEELAELETNINQAAGQINELETALANVDDTVAELKNQLSSSTKEAAEIEVRLANAEKTISAAEGLVLKLNDEFTVWNIQLTELTRSMEILPTNCAVSAGFVTYLPKADPNMRLLVIERLKTCLDEKIGVSIKDFLMTDLQVLHWQSEGLPGDEYSLQNAAILLNTMVPLLLLDPASTAVKWLMNHFQDANVESVSMKSSKFVNSLELAVKFGKVLVILDADQIPPLLIPILRRDFVFQGPRRMVYVGNKLVDYDLNFRIFLAARSLSLKQRAAIPGFISIVNFTPTVEGLTQQLLSCVLRIEKPDLETRRLELLQEEQQLKNKLYFLQEKVLKELVESQGDILQNQELLDSLKKTKESSDAIKQSLEEAVSVKIAMTNECAAYKSFALLGTRMFFACASMSNVNNMYHLSVNRFISLFEKYLVSQKKNTPVEEKSQNLVKFVYHNISRSLFNEDRLTLAMQLIQSAYSDTFNPGEWEFFIGTKSYSGSGEHRIEDLPAYIVDEVPTKNEVLNLKITCPTLYGNLKLDDAKAWSSFLTQSNPRLPDHCALTPFQYILVIKVLRPDLLYNELNNYALKKLGLTSLSPDVLKLEKLLEESDGHIPILIITSPGTDPSDELRNIARNLMKDMKEMVVGPGLEDAILDTLNEASKTGEWILLKNLHLLTHWLPVLESEIQEISAHNHKDFRLWMTTEAHDNFPEVLLSATIKISYEAPPGIRNNLLRTYQELQSQNLLESSDDGARAIFLLAWFHALIQERRTYIPQGWTSFYEFNDVDLMVAINVMKTFVSKSKKGGAKWEYLHGLYENAVYGGRVNNIYDLRVLSTYLQSLFNDETFKRNGRQLAVDVFLPSSADIREHIKIIQSLSNENVPEYFGLPPNVEVIRHRVVIRKLYQQFTELNKLSVLQDVTLEEMAESIEKLWNYWVSLRKRLNNEQSDKTDLETKVSVVSFIGLEVEFGKKLVSDVHSNFEALRDVIKQGLIPNRGTLEGALAIYNNKVPDDWANMWSGPRDPSSWLESAVSKILAARQLLNSNKTPLLSHIDLADFFHGADFFVALKQDAARNQKVPIEQLQLRCSLSADTKSHKIGSVQIASLLLEGALVVGDQLEMTSPDSPSVSEILLPRVSWEVGSNEGFISIPLYSNDTREEVIAELNIPCQRGENSKWIKAGTAFYARS</sequence>
<dbReference type="Gene3D" id="3.10.490.20">
    <property type="match status" value="1"/>
</dbReference>
<dbReference type="Pfam" id="PF12780">
    <property type="entry name" value="AAA_8"/>
    <property type="match status" value="1"/>
</dbReference>
<dbReference type="Gene3D" id="1.20.58.1120">
    <property type="match status" value="1"/>
</dbReference>
<name>A0ABN7AFY7_9HEMI</name>
<dbReference type="SMART" id="SM00382">
    <property type="entry name" value="AAA"/>
    <property type="match status" value="3"/>
</dbReference>
<dbReference type="InterPro" id="IPR042219">
    <property type="entry name" value="AAA_lid_11_sf"/>
</dbReference>
<dbReference type="Gene3D" id="1.10.8.710">
    <property type="match status" value="1"/>
</dbReference>
<dbReference type="Pfam" id="PF12777">
    <property type="entry name" value="MT"/>
    <property type="match status" value="1"/>
</dbReference>
<feature type="domain" description="AAA+ ATPase" evidence="12">
    <location>
        <begin position="1646"/>
        <end position="1783"/>
    </location>
</feature>
<dbReference type="Gene3D" id="1.10.8.720">
    <property type="entry name" value="Region D6 of dynein motor"/>
    <property type="match status" value="1"/>
</dbReference>
<dbReference type="SUPFAM" id="SSF57997">
    <property type="entry name" value="Tropomyosin"/>
    <property type="match status" value="1"/>
</dbReference>
<comment type="subcellular location">
    <subcellularLocation>
        <location evidence="1">Cytoplasm</location>
        <location evidence="1">Cytoskeleton</location>
    </subcellularLocation>
</comment>
<evidence type="ECO:0000313" key="13">
    <source>
        <dbReference type="EMBL" id="BES90289.1"/>
    </source>
</evidence>
<accession>A0ABN7AFY7</accession>
<keyword evidence="5" id="KW-0547">Nucleotide-binding</keyword>
<keyword evidence="9" id="KW-0505">Motor protein</keyword>
<dbReference type="InterPro" id="IPR035699">
    <property type="entry name" value="AAA_6"/>
</dbReference>
<dbReference type="InterPro" id="IPR043157">
    <property type="entry name" value="Dynein_AAA1S"/>
</dbReference>
<dbReference type="SUPFAM" id="SSF52540">
    <property type="entry name" value="P-loop containing nucleoside triphosphate hydrolases"/>
    <property type="match status" value="4"/>
</dbReference>
<comment type="similarity">
    <text evidence="2">Belongs to the dynein heavy chain family.</text>
</comment>
<dbReference type="InterPro" id="IPR013594">
    <property type="entry name" value="Dynein_heavy_tail"/>
</dbReference>
<feature type="coiled-coil region" evidence="11">
    <location>
        <begin position="3026"/>
        <end position="3102"/>
    </location>
</feature>
<dbReference type="InterPro" id="IPR013602">
    <property type="entry name" value="Dynein_heavy_linker"/>
</dbReference>
<dbReference type="InterPro" id="IPR043160">
    <property type="entry name" value="Dynein_C_barrel"/>
</dbReference>
<evidence type="ECO:0000256" key="2">
    <source>
        <dbReference type="ARBA" id="ARBA00008887"/>
    </source>
</evidence>
<dbReference type="Gene3D" id="1.10.8.1220">
    <property type="match status" value="1"/>
</dbReference>
<dbReference type="Pfam" id="PF03028">
    <property type="entry name" value="Dynein_heavy"/>
    <property type="match status" value="1"/>
</dbReference>
<dbReference type="Pfam" id="PF12775">
    <property type="entry name" value="AAA_7"/>
    <property type="match status" value="1"/>
</dbReference>
<evidence type="ECO:0000259" key="12">
    <source>
        <dbReference type="SMART" id="SM00382"/>
    </source>
</evidence>
<dbReference type="InterPro" id="IPR042228">
    <property type="entry name" value="Dynein_linker_3"/>
</dbReference>
<keyword evidence="7" id="KW-0243">Dynein</keyword>
<dbReference type="Gene3D" id="1.20.920.30">
    <property type="match status" value="1"/>
</dbReference>
<dbReference type="Gene3D" id="3.20.180.20">
    <property type="entry name" value="Dynein heavy chain, N-terminal domain 2"/>
    <property type="match status" value="1"/>
</dbReference>
<evidence type="ECO:0000256" key="6">
    <source>
        <dbReference type="ARBA" id="ARBA00022840"/>
    </source>
</evidence>
<dbReference type="InterPro" id="IPR003593">
    <property type="entry name" value="AAA+_ATPase"/>
</dbReference>
<gene>
    <name evidence="13" type="ORF">NTJ_03097</name>
</gene>
<dbReference type="EMBL" id="AP028910">
    <property type="protein sequence ID" value="BES90289.1"/>
    <property type="molecule type" value="Genomic_DNA"/>
</dbReference>
<keyword evidence="3" id="KW-0963">Cytoplasm</keyword>
<dbReference type="Gene3D" id="1.20.920.20">
    <property type="match status" value="1"/>
</dbReference>
<keyword evidence="14" id="KW-1185">Reference proteome</keyword>
<dbReference type="Pfam" id="PF18198">
    <property type="entry name" value="AAA_lid_11"/>
    <property type="match status" value="1"/>
</dbReference>
<evidence type="ECO:0000256" key="3">
    <source>
        <dbReference type="ARBA" id="ARBA00022490"/>
    </source>
</evidence>
<keyword evidence="6" id="KW-0067">ATP-binding</keyword>
<evidence type="ECO:0000256" key="8">
    <source>
        <dbReference type="ARBA" id="ARBA00023054"/>
    </source>
</evidence>
<dbReference type="InterPro" id="IPR027417">
    <property type="entry name" value="P-loop_NTPase"/>
</dbReference>
<dbReference type="Gene3D" id="6.10.140.1060">
    <property type="match status" value="1"/>
</dbReference>
<evidence type="ECO:0000256" key="1">
    <source>
        <dbReference type="ARBA" id="ARBA00004245"/>
    </source>
</evidence>
<keyword evidence="10" id="KW-0206">Cytoskeleton</keyword>
<dbReference type="Pfam" id="PF08385">
    <property type="entry name" value="DHC_N1"/>
    <property type="match status" value="1"/>
</dbReference>